<evidence type="ECO:0008006" key="5">
    <source>
        <dbReference type="Google" id="ProtNLM"/>
    </source>
</evidence>
<dbReference type="Proteomes" id="UP000886595">
    <property type="component" value="Unassembled WGS sequence"/>
</dbReference>
<reference evidence="3 4" key="1">
    <citation type="submission" date="2020-02" db="EMBL/GenBank/DDBJ databases">
        <authorList>
            <person name="Ma Q."/>
            <person name="Huang Y."/>
            <person name="Song X."/>
            <person name="Pei D."/>
        </authorList>
    </citation>
    <scope>NUCLEOTIDE SEQUENCE [LARGE SCALE GENOMIC DNA]</scope>
    <source>
        <strain evidence="3">Sxm20200214</strain>
        <tissue evidence="3">Leaf</tissue>
    </source>
</reference>
<keyword evidence="4" id="KW-1185">Reference proteome</keyword>
<accession>A0A8X7RH33</accession>
<evidence type="ECO:0000256" key="2">
    <source>
        <dbReference type="SAM" id="SignalP"/>
    </source>
</evidence>
<keyword evidence="1" id="KW-1133">Transmembrane helix</keyword>
<feature type="signal peptide" evidence="2">
    <location>
        <begin position="1"/>
        <end position="23"/>
    </location>
</feature>
<name>A0A8X7RH33_BRACI</name>
<protein>
    <recommendedName>
        <fullName evidence="5">Secreted protein</fullName>
    </recommendedName>
</protein>
<organism evidence="3 4">
    <name type="scientific">Brassica carinata</name>
    <name type="common">Ethiopian mustard</name>
    <name type="synonym">Abyssinian cabbage</name>
    <dbReference type="NCBI Taxonomy" id="52824"/>
    <lineage>
        <taxon>Eukaryota</taxon>
        <taxon>Viridiplantae</taxon>
        <taxon>Streptophyta</taxon>
        <taxon>Embryophyta</taxon>
        <taxon>Tracheophyta</taxon>
        <taxon>Spermatophyta</taxon>
        <taxon>Magnoliopsida</taxon>
        <taxon>eudicotyledons</taxon>
        <taxon>Gunneridae</taxon>
        <taxon>Pentapetalae</taxon>
        <taxon>rosids</taxon>
        <taxon>malvids</taxon>
        <taxon>Brassicales</taxon>
        <taxon>Brassicaceae</taxon>
        <taxon>Brassiceae</taxon>
        <taxon>Brassica</taxon>
    </lineage>
</organism>
<proteinExistence type="predicted"/>
<evidence type="ECO:0000313" key="3">
    <source>
        <dbReference type="EMBL" id="KAG2286735.1"/>
    </source>
</evidence>
<keyword evidence="1" id="KW-0472">Membrane</keyword>
<dbReference type="EMBL" id="JAAMPC010000010">
    <property type="protein sequence ID" value="KAG2286735.1"/>
    <property type="molecule type" value="Genomic_DNA"/>
</dbReference>
<keyword evidence="2" id="KW-0732">Signal</keyword>
<sequence>MSCLLILVSIALAITFSNHSSEAANLPLTITDIVLCNNNNILRSGTTTQNDFSMKKLIFFFCSETFVVLCVDLCRIIWQA</sequence>
<comment type="caution">
    <text evidence="3">The sequence shown here is derived from an EMBL/GenBank/DDBJ whole genome shotgun (WGS) entry which is preliminary data.</text>
</comment>
<keyword evidence="1" id="KW-0812">Transmembrane</keyword>
<evidence type="ECO:0000313" key="4">
    <source>
        <dbReference type="Proteomes" id="UP000886595"/>
    </source>
</evidence>
<feature type="transmembrane region" description="Helical" evidence="1">
    <location>
        <begin position="57"/>
        <end position="78"/>
    </location>
</feature>
<feature type="chain" id="PRO_5036497345" description="Secreted protein" evidence="2">
    <location>
        <begin position="24"/>
        <end position="80"/>
    </location>
</feature>
<gene>
    <name evidence="3" type="ORF">Bca52824_046339</name>
</gene>
<dbReference type="AlphaFoldDB" id="A0A8X7RH33"/>
<evidence type="ECO:0000256" key="1">
    <source>
        <dbReference type="SAM" id="Phobius"/>
    </source>
</evidence>